<evidence type="ECO:0000259" key="4">
    <source>
        <dbReference type="PROSITE" id="PS51704"/>
    </source>
</evidence>
<evidence type="ECO:0000256" key="3">
    <source>
        <dbReference type="SAM" id="MobiDB-lite"/>
    </source>
</evidence>
<dbReference type="InterPro" id="IPR017946">
    <property type="entry name" value="PLC-like_Pdiesterase_TIM-brl"/>
</dbReference>
<dbReference type="InterPro" id="IPR030395">
    <property type="entry name" value="GP_PDE_dom"/>
</dbReference>
<dbReference type="RefSeq" id="WP_379771177.1">
    <property type="nucleotide sequence ID" value="NZ_JBHSJF010000006.1"/>
</dbReference>
<dbReference type="PROSITE" id="PS51704">
    <property type="entry name" value="GP_PDE"/>
    <property type="match status" value="1"/>
</dbReference>
<keyword evidence="6" id="KW-1185">Reference proteome</keyword>
<dbReference type="EMBL" id="JBHSJF010000006">
    <property type="protein sequence ID" value="MFC5069097.1"/>
    <property type="molecule type" value="Genomic_DNA"/>
</dbReference>
<dbReference type="Gene3D" id="2.150.10.10">
    <property type="entry name" value="Serralysin-like metalloprotease, C-terminal"/>
    <property type="match status" value="5"/>
</dbReference>
<comment type="subcellular location">
    <subcellularLocation>
        <location evidence="1">Secreted</location>
    </subcellularLocation>
</comment>
<comment type="caution">
    <text evidence="5">The sequence shown here is derived from an EMBL/GenBank/DDBJ whole genome shotgun (WGS) entry which is preliminary data.</text>
</comment>
<dbReference type="SUPFAM" id="SSF51120">
    <property type="entry name" value="beta-Roll"/>
    <property type="match status" value="3"/>
</dbReference>
<accession>A0ABV9Z3G6</accession>
<name>A0ABV9Z3G6_9HYPH</name>
<dbReference type="InterPro" id="IPR001343">
    <property type="entry name" value="Hemolysn_Ca-bd"/>
</dbReference>
<dbReference type="PANTHER" id="PTHR38340:SF1">
    <property type="entry name" value="S-LAYER PROTEIN"/>
    <property type="match status" value="1"/>
</dbReference>
<dbReference type="SUPFAM" id="SSF51695">
    <property type="entry name" value="PLC-like phosphodiesterases"/>
    <property type="match status" value="1"/>
</dbReference>
<dbReference type="PANTHER" id="PTHR38340">
    <property type="entry name" value="S-LAYER PROTEIN"/>
    <property type="match status" value="1"/>
</dbReference>
<evidence type="ECO:0000313" key="6">
    <source>
        <dbReference type="Proteomes" id="UP001595796"/>
    </source>
</evidence>
<dbReference type="InterPro" id="IPR050557">
    <property type="entry name" value="RTX_toxin/Mannuronan_C5-epim"/>
</dbReference>
<dbReference type="PROSITE" id="PS00330">
    <property type="entry name" value="HEMOLYSIN_CALCIUM"/>
    <property type="match status" value="6"/>
</dbReference>
<keyword evidence="2" id="KW-0964">Secreted</keyword>
<dbReference type="Pfam" id="PF03009">
    <property type="entry name" value="GDPD"/>
    <property type="match status" value="1"/>
</dbReference>
<evidence type="ECO:0000256" key="1">
    <source>
        <dbReference type="ARBA" id="ARBA00004613"/>
    </source>
</evidence>
<sequence>MSDIDIYAHRGTNPYPDHSREAHVWGVNWGADVIEPDLWLTKDGVLVVSHDNHNYSNLTYEEAKALEPALQTFGEVIEIVKTMSIETGRSIGIIPETKSTDYATSEAVVKELIAHEFTDPDRVVIQSFSSANLQMLNDTIMPQYGLDIPLAFLGATNLSTATLEQVAAYADIIAPHQSLLTAEGVAAAHALGLEVVTWTITGTRDQIQRLVDLNVDGVFVDETNTARESISNINNVTVAYGTEGDDEISGTAGDDLAYGMKGDDTISLGDGNDVAYGDAGDDVIDGEAGNDVLFGGSGDDDLAGGEGDDVLVGGVGDDVLDGGDGIDTVSYLAGLSDTTGVTVDLSTGSAYGDEAGADELVGIENVIGGKGDDTLTGDDAANVLDGSAGNDTIDGGAGDDTLKGGAGDDTIAGGAGVDTLDLSDATGAINLNVGAGTASGAGIGTDTFSGIEAFRFGAGDDVVTGGNGNDVFDGGLGNDTLKGGAGDDLVAGGAGNDNVDGGSGDDSVSGGIGNDTLKGGSGNDLVDGGEGDDLIDAGSGDDVITAGAGNDTVDAGSGVDRIEGGAGDDLLKGGSGGDTFVFAQGFGHDVISDFATSGASADVLEFSIDIFADFAAAMASAVQVGSDVVFTIDEDTTLTLDHTKLATLGADDFRFV</sequence>
<dbReference type="PRINTS" id="PR00313">
    <property type="entry name" value="CABNDNGRPT"/>
</dbReference>
<dbReference type="InterPro" id="IPR018511">
    <property type="entry name" value="Hemolysin-typ_Ca-bd_CS"/>
</dbReference>
<gene>
    <name evidence="5" type="ORF">ACFPFW_13855</name>
</gene>
<evidence type="ECO:0000313" key="5">
    <source>
        <dbReference type="EMBL" id="MFC5069097.1"/>
    </source>
</evidence>
<feature type="domain" description="GP-PDE" evidence="4">
    <location>
        <begin position="4"/>
        <end position="230"/>
    </location>
</feature>
<organism evidence="5 6">
    <name type="scientific">Flaviflagellibacter deserti</name>
    <dbReference type="NCBI Taxonomy" id="2267266"/>
    <lineage>
        <taxon>Bacteria</taxon>
        <taxon>Pseudomonadati</taxon>
        <taxon>Pseudomonadota</taxon>
        <taxon>Alphaproteobacteria</taxon>
        <taxon>Hyphomicrobiales</taxon>
        <taxon>Flaviflagellibacter</taxon>
    </lineage>
</organism>
<dbReference type="InterPro" id="IPR011049">
    <property type="entry name" value="Serralysin-like_metalloprot_C"/>
</dbReference>
<feature type="compositionally biased region" description="Low complexity" evidence="3">
    <location>
        <begin position="492"/>
        <end position="509"/>
    </location>
</feature>
<evidence type="ECO:0000256" key="2">
    <source>
        <dbReference type="ARBA" id="ARBA00022525"/>
    </source>
</evidence>
<dbReference type="Gene3D" id="3.20.20.190">
    <property type="entry name" value="Phosphatidylinositol (PI) phosphodiesterase"/>
    <property type="match status" value="1"/>
</dbReference>
<reference evidence="6" key="1">
    <citation type="journal article" date="2019" name="Int. J. Syst. Evol. Microbiol.">
        <title>The Global Catalogue of Microorganisms (GCM) 10K type strain sequencing project: providing services to taxonomists for standard genome sequencing and annotation.</title>
        <authorList>
            <consortium name="The Broad Institute Genomics Platform"/>
            <consortium name="The Broad Institute Genome Sequencing Center for Infectious Disease"/>
            <person name="Wu L."/>
            <person name="Ma J."/>
        </authorList>
    </citation>
    <scope>NUCLEOTIDE SEQUENCE [LARGE SCALE GENOMIC DNA]</scope>
    <source>
        <strain evidence="6">CGMCC 1.16444</strain>
    </source>
</reference>
<protein>
    <submittedName>
        <fullName evidence="5">Glycerophosphodiester phosphodiesterase family protein</fullName>
    </submittedName>
</protein>
<proteinExistence type="predicted"/>
<dbReference type="Proteomes" id="UP001595796">
    <property type="component" value="Unassembled WGS sequence"/>
</dbReference>
<dbReference type="Pfam" id="PF00353">
    <property type="entry name" value="HemolysinCabind"/>
    <property type="match status" value="6"/>
</dbReference>
<feature type="region of interest" description="Disordered" evidence="3">
    <location>
        <begin position="492"/>
        <end position="532"/>
    </location>
</feature>